<dbReference type="Gene3D" id="2.60.120.1440">
    <property type="match status" value="1"/>
</dbReference>
<reference evidence="3 4" key="1">
    <citation type="journal article" date="2014" name="Genome Announc.">
        <title>Draft Genome Sequence of Bacteroides reticulotermitis Strain JCM 10512T, Isolated from the Gut of a Termite.</title>
        <authorList>
            <person name="Yuki M."/>
            <person name="Oshima K."/>
            <person name="Suda W."/>
            <person name="Sakamoto M."/>
            <person name="Iida T."/>
            <person name="Hattori M."/>
            <person name="Ohkuma M."/>
        </authorList>
    </citation>
    <scope>NUCLEOTIDE SEQUENCE [LARGE SCALE GENOMIC DNA]</scope>
    <source>
        <strain evidence="3 4">JCM 10512</strain>
    </source>
</reference>
<dbReference type="InterPro" id="IPR006860">
    <property type="entry name" value="FecR"/>
</dbReference>
<feature type="domain" description="Protein FecR C-terminal" evidence="2">
    <location>
        <begin position="129"/>
        <end position="197"/>
    </location>
</feature>
<evidence type="ECO:0000259" key="1">
    <source>
        <dbReference type="Pfam" id="PF04773"/>
    </source>
</evidence>
<dbReference type="RefSeq" id="WP_044159690.1">
    <property type="nucleotide sequence ID" value="NZ_BAIV01000002.1"/>
</dbReference>
<dbReference type="STRING" id="1445607.JCM10512_317"/>
<sequence length="205" mass="23680">MELADGTTVRLNSESRLRYPILFKENSPREVFLQGEGYFRVQADAEHPFIVHSPRVKTFVYGTIFNIKAYPKDSYSNVTLIEGKLKVTDAKGLDQLLHPKQEINCNNDTFVSVPEETNVEDIISWSEGKLYFNNRKLSDIAKDLERKYDIKIVFNSPATKQLIFYSKTQKFNQIESILELLKLTGEVDYQIKGRTVYLNEGNENN</sequence>
<dbReference type="OrthoDB" id="676789at2"/>
<evidence type="ECO:0000259" key="2">
    <source>
        <dbReference type="Pfam" id="PF16344"/>
    </source>
</evidence>
<dbReference type="AlphaFoldDB" id="W4UNN4"/>
<evidence type="ECO:0000313" key="3">
    <source>
        <dbReference type="EMBL" id="GAE82134.1"/>
    </source>
</evidence>
<dbReference type="PANTHER" id="PTHR30273">
    <property type="entry name" value="PERIPLASMIC SIGNAL SENSOR AND SIGMA FACTOR ACTIVATOR FECR-RELATED"/>
    <property type="match status" value="1"/>
</dbReference>
<dbReference type="InterPro" id="IPR032508">
    <property type="entry name" value="FecR_C"/>
</dbReference>
<keyword evidence="4" id="KW-1185">Reference proteome</keyword>
<dbReference type="GO" id="GO:0016989">
    <property type="term" value="F:sigma factor antagonist activity"/>
    <property type="evidence" value="ECO:0007669"/>
    <property type="project" value="TreeGrafter"/>
</dbReference>
<dbReference type="Pfam" id="PF04773">
    <property type="entry name" value="FecR"/>
    <property type="match status" value="1"/>
</dbReference>
<dbReference type="Proteomes" id="UP000019131">
    <property type="component" value="Unassembled WGS sequence"/>
</dbReference>
<dbReference type="Gene3D" id="3.55.50.30">
    <property type="match status" value="1"/>
</dbReference>
<name>W4UNN4_9BACE</name>
<dbReference type="Pfam" id="PF16344">
    <property type="entry name" value="FecR_C"/>
    <property type="match status" value="1"/>
</dbReference>
<organism evidence="3 4">
    <name type="scientific">Bacteroides reticulotermitis JCM 10512</name>
    <dbReference type="NCBI Taxonomy" id="1445607"/>
    <lineage>
        <taxon>Bacteria</taxon>
        <taxon>Pseudomonadati</taxon>
        <taxon>Bacteroidota</taxon>
        <taxon>Bacteroidia</taxon>
        <taxon>Bacteroidales</taxon>
        <taxon>Bacteroidaceae</taxon>
        <taxon>Bacteroides</taxon>
    </lineage>
</organism>
<evidence type="ECO:0000313" key="4">
    <source>
        <dbReference type="Proteomes" id="UP000019131"/>
    </source>
</evidence>
<dbReference type="EMBL" id="BAIV01000002">
    <property type="protein sequence ID" value="GAE82134.1"/>
    <property type="molecule type" value="Genomic_DNA"/>
</dbReference>
<dbReference type="InterPro" id="IPR012373">
    <property type="entry name" value="Ferrdict_sens_TM"/>
</dbReference>
<proteinExistence type="predicted"/>
<dbReference type="PANTHER" id="PTHR30273:SF2">
    <property type="entry name" value="PROTEIN FECR"/>
    <property type="match status" value="1"/>
</dbReference>
<gene>
    <name evidence="3" type="ORF">JCM10512_317</name>
</gene>
<comment type="caution">
    <text evidence="3">The sequence shown here is derived from an EMBL/GenBank/DDBJ whole genome shotgun (WGS) entry which is preliminary data.</text>
</comment>
<accession>W4UNN4</accession>
<protein>
    <submittedName>
        <fullName evidence="3">Anti-sigma factor</fullName>
    </submittedName>
</protein>
<feature type="domain" description="FecR protein" evidence="1">
    <location>
        <begin position="2"/>
        <end position="85"/>
    </location>
</feature>